<organism evidence="2 3">
    <name type="scientific">Larinioides sclopetarius</name>
    <dbReference type="NCBI Taxonomy" id="280406"/>
    <lineage>
        <taxon>Eukaryota</taxon>
        <taxon>Metazoa</taxon>
        <taxon>Ecdysozoa</taxon>
        <taxon>Arthropoda</taxon>
        <taxon>Chelicerata</taxon>
        <taxon>Arachnida</taxon>
        <taxon>Araneae</taxon>
        <taxon>Araneomorphae</taxon>
        <taxon>Entelegynae</taxon>
        <taxon>Araneoidea</taxon>
        <taxon>Araneidae</taxon>
        <taxon>Larinioides</taxon>
    </lineage>
</organism>
<evidence type="ECO:0000313" key="2">
    <source>
        <dbReference type="EMBL" id="CAL1277429.1"/>
    </source>
</evidence>
<name>A0AAV2A3M1_9ARAC</name>
<feature type="compositionally biased region" description="Polar residues" evidence="1">
    <location>
        <begin position="1"/>
        <end position="12"/>
    </location>
</feature>
<proteinExistence type="predicted"/>
<dbReference type="EMBL" id="CAXIEN010000102">
    <property type="protein sequence ID" value="CAL1277429.1"/>
    <property type="molecule type" value="Genomic_DNA"/>
</dbReference>
<keyword evidence="3" id="KW-1185">Reference proteome</keyword>
<reference evidence="2 3" key="1">
    <citation type="submission" date="2024-04" db="EMBL/GenBank/DDBJ databases">
        <authorList>
            <person name="Rising A."/>
            <person name="Reimegard J."/>
            <person name="Sonavane S."/>
            <person name="Akerstrom W."/>
            <person name="Nylinder S."/>
            <person name="Hedman E."/>
            <person name="Kallberg Y."/>
        </authorList>
    </citation>
    <scope>NUCLEOTIDE SEQUENCE [LARGE SCALE GENOMIC DNA]</scope>
</reference>
<feature type="region of interest" description="Disordered" evidence="1">
    <location>
        <begin position="1"/>
        <end position="38"/>
    </location>
</feature>
<accession>A0AAV2A3M1</accession>
<gene>
    <name evidence="2" type="ORF">LARSCL_LOCUS9223</name>
</gene>
<dbReference type="AlphaFoldDB" id="A0AAV2A3M1"/>
<comment type="caution">
    <text evidence="2">The sequence shown here is derived from an EMBL/GenBank/DDBJ whole genome shotgun (WGS) entry which is preliminary data.</text>
</comment>
<evidence type="ECO:0000313" key="3">
    <source>
        <dbReference type="Proteomes" id="UP001497382"/>
    </source>
</evidence>
<evidence type="ECO:0000256" key="1">
    <source>
        <dbReference type="SAM" id="MobiDB-lite"/>
    </source>
</evidence>
<dbReference type="Proteomes" id="UP001497382">
    <property type="component" value="Unassembled WGS sequence"/>
</dbReference>
<protein>
    <submittedName>
        <fullName evidence="2">Uncharacterized protein</fullName>
    </submittedName>
</protein>
<sequence>MKFTLKNRTADSQKAGCTDTSKCADHKTEGYSSNDSGSCSRYQTCETRCVSATQFKSKKSSKMNMPYFFLSVYK</sequence>